<dbReference type="Proteomes" id="UP000190831">
    <property type="component" value="Chromosome E"/>
</dbReference>
<keyword evidence="5 10" id="KW-1133">Transmembrane helix</keyword>
<organism evidence="12 13">
    <name type="scientific">Lachancea fermentati</name>
    <name type="common">Zygosaccharomyces fermentati</name>
    <dbReference type="NCBI Taxonomy" id="4955"/>
    <lineage>
        <taxon>Eukaryota</taxon>
        <taxon>Fungi</taxon>
        <taxon>Dikarya</taxon>
        <taxon>Ascomycota</taxon>
        <taxon>Saccharomycotina</taxon>
        <taxon>Saccharomycetes</taxon>
        <taxon>Saccharomycetales</taxon>
        <taxon>Saccharomycetaceae</taxon>
        <taxon>Lachancea</taxon>
    </lineage>
</organism>
<dbReference type="SMART" id="SM00546">
    <property type="entry name" value="CUE"/>
    <property type="match status" value="1"/>
</dbReference>
<dbReference type="FunFam" id="1.10.8.10:FF:000050">
    <property type="entry name" value="Related to AMFR protein"/>
    <property type="match status" value="1"/>
</dbReference>
<evidence type="ECO:0000256" key="4">
    <source>
        <dbReference type="ARBA" id="ARBA00022824"/>
    </source>
</evidence>
<protein>
    <recommendedName>
        <fullName evidence="8">Coupling of ubiquitin conjugation to ER degradation protein 1</fullName>
    </recommendedName>
</protein>
<evidence type="ECO:0000256" key="7">
    <source>
        <dbReference type="ARBA" id="ARBA00061383"/>
    </source>
</evidence>
<dbReference type="OMA" id="TVNRFME"/>
<dbReference type="Gene3D" id="1.10.8.10">
    <property type="entry name" value="DNA helicase RuvA subunit, C-terminal domain"/>
    <property type="match status" value="1"/>
</dbReference>
<evidence type="ECO:0000256" key="2">
    <source>
        <dbReference type="ARBA" id="ARBA00022692"/>
    </source>
</evidence>
<dbReference type="AlphaFoldDB" id="A0A1G4MCW6"/>
<dbReference type="OrthoDB" id="3824970at2759"/>
<dbReference type="Pfam" id="PF02845">
    <property type="entry name" value="CUE"/>
    <property type="match status" value="1"/>
</dbReference>
<evidence type="ECO:0000313" key="13">
    <source>
        <dbReference type="Proteomes" id="UP000190831"/>
    </source>
</evidence>
<keyword evidence="13" id="KW-1185">Reference proteome</keyword>
<dbReference type="GO" id="GO:0043130">
    <property type="term" value="F:ubiquitin binding"/>
    <property type="evidence" value="ECO:0007669"/>
    <property type="project" value="InterPro"/>
</dbReference>
<keyword evidence="3" id="KW-0833">Ubl conjugation pathway</keyword>
<dbReference type="CDD" id="cd14424">
    <property type="entry name" value="CUE_Cue1p_like"/>
    <property type="match status" value="1"/>
</dbReference>
<dbReference type="Gene3D" id="1.10.287.4310">
    <property type="match status" value="1"/>
</dbReference>
<feature type="region of interest" description="Disordered" evidence="9">
    <location>
        <begin position="107"/>
        <end position="141"/>
    </location>
</feature>
<evidence type="ECO:0000256" key="9">
    <source>
        <dbReference type="SAM" id="MobiDB-lite"/>
    </source>
</evidence>
<gene>
    <name evidence="12" type="ORF">LAFE_0E05688G</name>
</gene>
<name>A0A1G4MCW6_LACFM</name>
<dbReference type="EMBL" id="LT598488">
    <property type="protein sequence ID" value="SCW01716.1"/>
    <property type="molecule type" value="Genomic_DNA"/>
</dbReference>
<evidence type="ECO:0000256" key="1">
    <source>
        <dbReference type="ARBA" id="ARBA00004389"/>
    </source>
</evidence>
<evidence type="ECO:0000256" key="10">
    <source>
        <dbReference type="SAM" id="Phobius"/>
    </source>
</evidence>
<proteinExistence type="inferred from homology"/>
<dbReference type="GO" id="GO:0005789">
    <property type="term" value="C:endoplasmic reticulum membrane"/>
    <property type="evidence" value="ECO:0007669"/>
    <property type="project" value="UniProtKB-SubCell"/>
</dbReference>
<keyword evidence="2 10" id="KW-0812">Transmembrane</keyword>
<comment type="subcellular location">
    <subcellularLocation>
        <location evidence="1">Endoplasmic reticulum membrane</location>
        <topology evidence="1">Single-pass membrane protein</topology>
    </subcellularLocation>
</comment>
<evidence type="ECO:0000256" key="8">
    <source>
        <dbReference type="ARBA" id="ARBA00072899"/>
    </source>
</evidence>
<evidence type="ECO:0000256" key="6">
    <source>
        <dbReference type="ARBA" id="ARBA00023136"/>
    </source>
</evidence>
<comment type="similarity">
    <text evidence="7">Belongs to the CUE1 family.</text>
</comment>
<evidence type="ECO:0000256" key="5">
    <source>
        <dbReference type="ARBA" id="ARBA00022989"/>
    </source>
</evidence>
<accession>A0A1G4MCW6</accession>
<feature type="region of interest" description="Disordered" evidence="9">
    <location>
        <begin position="30"/>
        <end position="58"/>
    </location>
</feature>
<dbReference type="PROSITE" id="PS51140">
    <property type="entry name" value="CUE"/>
    <property type="match status" value="1"/>
</dbReference>
<evidence type="ECO:0000256" key="3">
    <source>
        <dbReference type="ARBA" id="ARBA00022786"/>
    </source>
</evidence>
<dbReference type="InterPro" id="IPR041158">
    <property type="entry name" value="Cue1_U7BR"/>
</dbReference>
<dbReference type="InterPro" id="IPR003892">
    <property type="entry name" value="CUE"/>
</dbReference>
<dbReference type="STRING" id="4955.A0A1G4MCW6"/>
<reference evidence="13" key="1">
    <citation type="submission" date="2016-03" db="EMBL/GenBank/DDBJ databases">
        <authorList>
            <person name="Devillers H."/>
        </authorList>
    </citation>
    <scope>NUCLEOTIDE SEQUENCE [LARGE SCALE GENOMIC DNA]</scope>
</reference>
<dbReference type="Pfam" id="PF18499">
    <property type="entry name" value="Cue1_U7BR"/>
    <property type="match status" value="1"/>
</dbReference>
<sequence length="197" mass="22419">MDQSTVTFLAVIVVAFVLLKWFVQSESHPSAQHADPIRSSATTTARAQSNAPRRRARRRVTDDMIEVVQSLAPYLHREQIRYSLEQTGSVEATVEIFLRGEELPFPPGFSHESSSEAQSSTHTSERTPEATDPKKKSNIKPDNLLSKYHVDINDDFTGTAYLDLSLEERKKFLVWQARKKMEEKLAKDEDLAHLLDH</sequence>
<keyword evidence="6 10" id="KW-0472">Membrane</keyword>
<feature type="compositionally biased region" description="Low complexity" evidence="9">
    <location>
        <begin position="110"/>
        <end position="122"/>
    </location>
</feature>
<keyword evidence="4" id="KW-0256">Endoplasmic reticulum</keyword>
<feature type="transmembrane region" description="Helical" evidence="10">
    <location>
        <begin position="6"/>
        <end position="23"/>
    </location>
</feature>
<feature type="compositionally biased region" description="Basic and acidic residues" evidence="9">
    <location>
        <begin position="123"/>
        <end position="135"/>
    </location>
</feature>
<feature type="domain" description="CUE" evidence="11">
    <location>
        <begin position="60"/>
        <end position="102"/>
    </location>
</feature>
<evidence type="ECO:0000259" key="11">
    <source>
        <dbReference type="PROSITE" id="PS51140"/>
    </source>
</evidence>
<evidence type="ECO:0000313" key="12">
    <source>
        <dbReference type="EMBL" id="SCW01716.1"/>
    </source>
</evidence>